<keyword evidence="3" id="KW-1185">Reference proteome</keyword>
<organism evidence="2 3">
    <name type="scientific">Botryotinia narcissicola</name>
    <dbReference type="NCBI Taxonomy" id="278944"/>
    <lineage>
        <taxon>Eukaryota</taxon>
        <taxon>Fungi</taxon>
        <taxon>Dikarya</taxon>
        <taxon>Ascomycota</taxon>
        <taxon>Pezizomycotina</taxon>
        <taxon>Leotiomycetes</taxon>
        <taxon>Helotiales</taxon>
        <taxon>Sclerotiniaceae</taxon>
        <taxon>Botryotinia</taxon>
    </lineage>
</organism>
<comment type="caution">
    <text evidence="2">The sequence shown here is derived from an EMBL/GenBank/DDBJ whole genome shotgun (WGS) entry which is preliminary data.</text>
</comment>
<dbReference type="Proteomes" id="UP000297452">
    <property type="component" value="Unassembled WGS sequence"/>
</dbReference>
<evidence type="ECO:0000313" key="3">
    <source>
        <dbReference type="Proteomes" id="UP000297452"/>
    </source>
</evidence>
<dbReference type="EMBL" id="PQXJ01000023">
    <property type="protein sequence ID" value="TGO68534.1"/>
    <property type="molecule type" value="Genomic_DNA"/>
</dbReference>
<feature type="region of interest" description="Disordered" evidence="1">
    <location>
        <begin position="1"/>
        <end position="26"/>
    </location>
</feature>
<gene>
    <name evidence="2" type="ORF">BOTNAR_0023g00120</name>
</gene>
<dbReference type="OrthoDB" id="10380575at2759"/>
<proteinExistence type="predicted"/>
<dbReference type="AlphaFoldDB" id="A0A4Z1J5P3"/>
<protein>
    <submittedName>
        <fullName evidence="2">Uncharacterized protein</fullName>
    </submittedName>
</protein>
<name>A0A4Z1J5P3_9HELO</name>
<sequence length="72" mass="8007">MKLGSSDVGQAPVTATNLKENDEKGEMHRRYGFAKKESAVAGHTFMEAVARAILEAWSFNYTLKLLLEFSVD</sequence>
<reference evidence="2 3" key="1">
    <citation type="submission" date="2017-12" db="EMBL/GenBank/DDBJ databases">
        <title>Comparative genomics of Botrytis spp.</title>
        <authorList>
            <person name="Valero-Jimenez C.A."/>
            <person name="Tapia P."/>
            <person name="Veloso J."/>
            <person name="Silva-Moreno E."/>
            <person name="Staats M."/>
            <person name="Valdes J.H."/>
            <person name="Van Kan J.A.L."/>
        </authorList>
    </citation>
    <scope>NUCLEOTIDE SEQUENCE [LARGE SCALE GENOMIC DNA]</scope>
    <source>
        <strain evidence="2 3">MUCL2120</strain>
    </source>
</reference>
<evidence type="ECO:0000256" key="1">
    <source>
        <dbReference type="SAM" id="MobiDB-lite"/>
    </source>
</evidence>
<evidence type="ECO:0000313" key="2">
    <source>
        <dbReference type="EMBL" id="TGO68534.1"/>
    </source>
</evidence>
<accession>A0A4Z1J5P3</accession>